<dbReference type="RefSeq" id="WP_017681535.1">
    <property type="nucleotide sequence ID" value="NZ_CP024890.1"/>
</dbReference>
<dbReference type="PANTHER" id="PTHR42760:SF133">
    <property type="entry name" value="3-OXOACYL-[ACYL-CARRIER-PROTEIN] REDUCTASE"/>
    <property type="match status" value="1"/>
</dbReference>
<keyword evidence="2 4" id="KW-0560">Oxidoreductase</keyword>
<dbReference type="PRINTS" id="PR00081">
    <property type="entry name" value="GDHRDH"/>
</dbReference>
<dbReference type="FunFam" id="3.40.50.720:FF:000084">
    <property type="entry name" value="Short-chain dehydrogenase reductase"/>
    <property type="match status" value="1"/>
</dbReference>
<dbReference type="Pfam" id="PF13561">
    <property type="entry name" value="adh_short_C2"/>
    <property type="match status" value="1"/>
</dbReference>
<dbReference type="EMBL" id="CCSD01000050">
    <property type="protein sequence ID" value="CDZ88314.1"/>
    <property type="molecule type" value="Genomic_DNA"/>
</dbReference>
<dbReference type="InterPro" id="IPR020904">
    <property type="entry name" value="Sc_DH/Rdtase_CS"/>
</dbReference>
<dbReference type="InterPro" id="IPR002347">
    <property type="entry name" value="SDR_fam"/>
</dbReference>
<dbReference type="eggNOG" id="COG1028">
    <property type="taxonomic scope" value="Bacteria"/>
</dbReference>
<dbReference type="InterPro" id="IPR036291">
    <property type="entry name" value="NAD(P)-bd_dom_sf"/>
</dbReference>
<dbReference type="PANTHER" id="PTHR42760">
    <property type="entry name" value="SHORT-CHAIN DEHYDROGENASES/REDUCTASES FAMILY MEMBER"/>
    <property type="match status" value="1"/>
</dbReference>
<evidence type="ECO:0000313" key="4">
    <source>
        <dbReference type="EMBL" id="CDZ88314.1"/>
    </source>
</evidence>
<proteinExistence type="inferred from homology"/>
<evidence type="ECO:0000313" key="5">
    <source>
        <dbReference type="Proteomes" id="UP000042997"/>
    </source>
</evidence>
<protein>
    <submittedName>
        <fullName evidence="4">3-alpha-(Or 20-beta)-hydroxysteroid dehydrogenase</fullName>
        <ecNumber evidence="4">1.1.1.53</ecNumber>
    </submittedName>
</protein>
<evidence type="ECO:0000256" key="1">
    <source>
        <dbReference type="ARBA" id="ARBA00006484"/>
    </source>
</evidence>
<dbReference type="SMART" id="SM00822">
    <property type="entry name" value="PKS_KR"/>
    <property type="match status" value="1"/>
</dbReference>
<dbReference type="OrthoDB" id="4374579at2"/>
<dbReference type="PRINTS" id="PR00080">
    <property type="entry name" value="SDRFAMILY"/>
</dbReference>
<reference evidence="4 5" key="1">
    <citation type="journal article" date="2014" name="Genome Announc.">
        <title>Draft Genome Sequence of Propane- and Butane-Oxidizing Actinobacterium Rhodococcus ruber IEGM 231.</title>
        <authorList>
            <person name="Ivshina I.B."/>
            <person name="Kuyukina M.S."/>
            <person name="Krivoruchko A.V."/>
            <person name="Barbe V."/>
            <person name="Fischer C."/>
        </authorList>
    </citation>
    <scope>NUCLEOTIDE SEQUENCE [LARGE SCALE GENOMIC DNA]</scope>
</reference>
<dbReference type="SUPFAM" id="SSF51735">
    <property type="entry name" value="NAD(P)-binding Rossmann-fold domains"/>
    <property type="match status" value="1"/>
</dbReference>
<feature type="domain" description="Ketoreductase" evidence="3">
    <location>
        <begin position="7"/>
        <end position="176"/>
    </location>
</feature>
<comment type="similarity">
    <text evidence="1">Belongs to the short-chain dehydrogenases/reductases (SDR) family.</text>
</comment>
<dbReference type="EC" id="1.1.1.53" evidence="4"/>
<dbReference type="Gene3D" id="3.40.50.720">
    <property type="entry name" value="NAD(P)-binding Rossmann-like Domain"/>
    <property type="match status" value="1"/>
</dbReference>
<accession>A0A098BHW3</accession>
<dbReference type="PROSITE" id="PS00061">
    <property type="entry name" value="ADH_SHORT"/>
    <property type="match status" value="1"/>
</dbReference>
<dbReference type="GO" id="GO:0047044">
    <property type="term" value="F:androstan-3-alpha,17-beta-diol dehydrogenase (NAD+) activity"/>
    <property type="evidence" value="ECO:0007669"/>
    <property type="project" value="UniProtKB-EC"/>
</dbReference>
<gene>
    <name evidence="4" type="primary">fabG</name>
    <name evidence="4" type="ORF">RHRU231_40064</name>
</gene>
<dbReference type="InterPro" id="IPR057326">
    <property type="entry name" value="KR_dom"/>
</dbReference>
<sequence length="252" mass="25729">MTELDGGSVIVTGGSRGIGAAVATILAREGAGVVVADVLDDEGTRHAATLGDGSKFVHLDVTDEAQWSEAVAVAESIGPLRALINNAGILSVGTIEDQTRAEFEHVLQVNLVGAWLGMHVAGPALRRGRAVVVNVSSTAGLIGYAGLGAYVAGKWALRGLTKTAALEFAPDGVRVCSVHPGPIDTPMTAGMDRGIAATQPIPRFGSPEEVARMVRFVVTEATYSTGSEFLVDGGATTGTVLNLGTTDVPAAQ</sequence>
<evidence type="ECO:0000256" key="2">
    <source>
        <dbReference type="ARBA" id="ARBA00023002"/>
    </source>
</evidence>
<evidence type="ECO:0000259" key="3">
    <source>
        <dbReference type="SMART" id="SM00822"/>
    </source>
</evidence>
<dbReference type="Proteomes" id="UP000042997">
    <property type="component" value="Unassembled WGS sequence"/>
</dbReference>
<name>A0A098BHW3_9NOCA</name>
<organism evidence="4 5">
    <name type="scientific">Rhodococcus ruber</name>
    <dbReference type="NCBI Taxonomy" id="1830"/>
    <lineage>
        <taxon>Bacteria</taxon>
        <taxon>Bacillati</taxon>
        <taxon>Actinomycetota</taxon>
        <taxon>Actinomycetes</taxon>
        <taxon>Mycobacteriales</taxon>
        <taxon>Nocardiaceae</taxon>
        <taxon>Rhodococcus</taxon>
    </lineage>
</organism>
<dbReference type="AlphaFoldDB" id="A0A098BHW3"/>